<keyword evidence="2" id="KW-0808">Transferase</keyword>
<comment type="caution">
    <text evidence="2">The sequence shown here is derived from an EMBL/GenBank/DDBJ whole genome shotgun (WGS) entry which is preliminary data.</text>
</comment>
<dbReference type="OrthoDB" id="9803627at2"/>
<accession>A0A562YJB1</accession>
<name>A0A562YJB1_9FLAO</name>
<dbReference type="EMBL" id="SMZJ02000001">
    <property type="protein sequence ID" value="TWO34779.1"/>
    <property type="molecule type" value="Genomic_DNA"/>
</dbReference>
<gene>
    <name evidence="2" type="ORF">E1J38_000560</name>
</gene>
<dbReference type="Proteomes" id="UP000295814">
    <property type="component" value="Unassembled WGS sequence"/>
</dbReference>
<reference evidence="2 3" key="1">
    <citation type="submission" date="2019-07" db="EMBL/GenBank/DDBJ databases">
        <title>Seonamhaeicola sp. W255 draft genome.</title>
        <authorList>
            <person name="Zhang X.-Y."/>
            <person name="Zhang R."/>
            <person name="Zhong Y.-L."/>
            <person name="Du Z.-J."/>
        </authorList>
    </citation>
    <scope>NUCLEOTIDE SEQUENCE [LARGE SCALE GENOMIC DNA]</scope>
    <source>
        <strain evidence="2 3">W255</strain>
    </source>
</reference>
<dbReference type="Pfam" id="PF04230">
    <property type="entry name" value="PS_pyruv_trans"/>
    <property type="match status" value="1"/>
</dbReference>
<organism evidence="2 3">
    <name type="scientific">Seonamhaeicola sediminis</name>
    <dbReference type="NCBI Taxonomy" id="2528206"/>
    <lineage>
        <taxon>Bacteria</taxon>
        <taxon>Pseudomonadati</taxon>
        <taxon>Bacteroidota</taxon>
        <taxon>Flavobacteriia</taxon>
        <taxon>Flavobacteriales</taxon>
        <taxon>Flavobacteriaceae</taxon>
    </lineage>
</organism>
<dbReference type="GO" id="GO:0016740">
    <property type="term" value="F:transferase activity"/>
    <property type="evidence" value="ECO:0007669"/>
    <property type="project" value="UniProtKB-KW"/>
</dbReference>
<evidence type="ECO:0000313" key="3">
    <source>
        <dbReference type="Proteomes" id="UP000295814"/>
    </source>
</evidence>
<dbReference type="AlphaFoldDB" id="A0A562YJB1"/>
<evidence type="ECO:0000259" key="1">
    <source>
        <dbReference type="Pfam" id="PF04230"/>
    </source>
</evidence>
<proteinExistence type="predicted"/>
<feature type="domain" description="Polysaccharide pyruvyl transferase" evidence="1">
    <location>
        <begin position="79"/>
        <end position="213"/>
    </location>
</feature>
<protein>
    <submittedName>
        <fullName evidence="2">Polysaccharide pyruvyl transferase family protein</fullName>
    </submittedName>
</protein>
<sequence length="279" mass="32208">MAIRTYYWNQLKVSRYKYYKTRIRNPKKEVFRYGNSGDIFAGNLIQFLYGNQEIINVRRDINRLLLVGSTMSVLDRGDIVNGIGWKGNDLSDRQEIIESSKVFGVRGPLTKSLFEKHGTDLSNLKFELDPGLLIKEVCNLKISNNTENNVIFIPHFHDYWIYNGNYPRGIKVVNIDNTPKKLAKEIQKAKLVYSSSLHGVIFAHALNKECILVKPQTDEPIFKYRDYYLSVGLDFPEPLSSIHAINFAKDQGTMLLKTYGMNDFYFPDQSFLKQSNIIT</sequence>
<keyword evidence="3" id="KW-1185">Reference proteome</keyword>
<evidence type="ECO:0000313" key="2">
    <source>
        <dbReference type="EMBL" id="TWO34779.1"/>
    </source>
</evidence>
<dbReference type="InterPro" id="IPR007345">
    <property type="entry name" value="Polysacch_pyruvyl_Trfase"/>
</dbReference>